<accession>A0A1H6YF93</accession>
<dbReference type="RefSeq" id="WP_091337070.1">
    <property type="nucleotide sequence ID" value="NZ_FNYC01000006.1"/>
</dbReference>
<dbReference type="PROSITE" id="PS01129">
    <property type="entry name" value="PSI_RLU"/>
    <property type="match status" value="1"/>
</dbReference>
<dbReference type="InterPro" id="IPR050188">
    <property type="entry name" value="RluA_PseudoU_synthase"/>
</dbReference>
<evidence type="ECO:0000313" key="2">
    <source>
        <dbReference type="EMBL" id="SEJ35415.1"/>
    </source>
</evidence>
<evidence type="ECO:0000313" key="3">
    <source>
        <dbReference type="Proteomes" id="UP000199420"/>
    </source>
</evidence>
<feature type="domain" description="Pseudouridine synthase RsuA/RluA-like" evidence="1">
    <location>
        <begin position="89"/>
        <end position="236"/>
    </location>
</feature>
<dbReference type="PANTHER" id="PTHR21600:SF84">
    <property type="entry name" value="PSEUDOURIDINE SYNTHASE RSUA_RLUA-LIKE DOMAIN-CONTAINING PROTEIN"/>
    <property type="match status" value="1"/>
</dbReference>
<dbReference type="InterPro" id="IPR020103">
    <property type="entry name" value="PsdUridine_synth_cat_dom_sf"/>
</dbReference>
<organism evidence="2 3">
    <name type="scientific">Frateuria terrea</name>
    <dbReference type="NCBI Taxonomy" id="529704"/>
    <lineage>
        <taxon>Bacteria</taxon>
        <taxon>Pseudomonadati</taxon>
        <taxon>Pseudomonadota</taxon>
        <taxon>Gammaproteobacteria</taxon>
        <taxon>Lysobacterales</taxon>
        <taxon>Rhodanobacteraceae</taxon>
        <taxon>Frateuria</taxon>
    </lineage>
</organism>
<dbReference type="GO" id="GO:0000455">
    <property type="term" value="P:enzyme-directed rRNA pseudouridine synthesis"/>
    <property type="evidence" value="ECO:0007669"/>
    <property type="project" value="TreeGrafter"/>
</dbReference>
<proteinExistence type="predicted"/>
<sequence>MIHATAPSTVHLPEGDWPTALDGLCACFPRIPREQWLDRVRRGRVLDARDTPIDERTPHRAGMKLRYFREVASEPPVPGEEIVLHADEHLVVVDKPPFLPVIPAGVYVQQTLLARLVRRLGNPALVPLHRLDRDTAGLVLFSAQAATRDAYLSLFRDRRISKRYEALAAPLPWLDFPHVRRSRLEAGEPFFRMREVDGEANSETRLEVIERGPQRWRYALEPRTGRKHQLRVHMAALGAPIQHDRFYPRLCEPEPGFEHPLQLLARGLAFVDPLSGQAREFSSSLSLDPL</sequence>
<dbReference type="STRING" id="529704.SAMN02927913_2326"/>
<dbReference type="Proteomes" id="UP000199420">
    <property type="component" value="Unassembled WGS sequence"/>
</dbReference>
<evidence type="ECO:0000259" key="1">
    <source>
        <dbReference type="Pfam" id="PF00849"/>
    </source>
</evidence>
<name>A0A1H6YF93_9GAMM</name>
<dbReference type="GO" id="GO:0140098">
    <property type="term" value="F:catalytic activity, acting on RNA"/>
    <property type="evidence" value="ECO:0007669"/>
    <property type="project" value="UniProtKB-ARBA"/>
</dbReference>
<protein>
    <submittedName>
        <fullName evidence="2">tRNA pseudouridine32 synthase / 23S rRNA pseudouridine746 synthase</fullName>
    </submittedName>
</protein>
<dbReference type="EMBL" id="FNYC01000006">
    <property type="protein sequence ID" value="SEJ35415.1"/>
    <property type="molecule type" value="Genomic_DNA"/>
</dbReference>
<dbReference type="Pfam" id="PF00849">
    <property type="entry name" value="PseudoU_synth_2"/>
    <property type="match status" value="1"/>
</dbReference>
<dbReference type="InterPro" id="IPR006145">
    <property type="entry name" value="PsdUridine_synth_RsuA/RluA"/>
</dbReference>
<dbReference type="GO" id="GO:0009982">
    <property type="term" value="F:pseudouridine synthase activity"/>
    <property type="evidence" value="ECO:0007669"/>
    <property type="project" value="InterPro"/>
</dbReference>
<dbReference type="PANTHER" id="PTHR21600">
    <property type="entry name" value="MITOCHONDRIAL RNA PSEUDOURIDINE SYNTHASE"/>
    <property type="match status" value="1"/>
</dbReference>
<dbReference type="SUPFAM" id="SSF55120">
    <property type="entry name" value="Pseudouridine synthase"/>
    <property type="match status" value="1"/>
</dbReference>
<dbReference type="AlphaFoldDB" id="A0A1H6YF93"/>
<keyword evidence="3" id="KW-1185">Reference proteome</keyword>
<dbReference type="Gene3D" id="3.30.2350.10">
    <property type="entry name" value="Pseudouridine synthase"/>
    <property type="match status" value="1"/>
</dbReference>
<gene>
    <name evidence="2" type="ORF">SAMN04487997_3115</name>
</gene>
<dbReference type="GO" id="GO:0003723">
    <property type="term" value="F:RNA binding"/>
    <property type="evidence" value="ECO:0007669"/>
    <property type="project" value="InterPro"/>
</dbReference>
<dbReference type="OrthoDB" id="9807829at2"/>
<reference evidence="2 3" key="1">
    <citation type="submission" date="2016-10" db="EMBL/GenBank/DDBJ databases">
        <authorList>
            <person name="de Groot N.N."/>
        </authorList>
    </citation>
    <scope>NUCLEOTIDE SEQUENCE [LARGE SCALE GENOMIC DNA]</scope>
    <source>
        <strain evidence="2 3">DSM 26515</strain>
    </source>
</reference>
<dbReference type="InterPro" id="IPR006224">
    <property type="entry name" value="PsdUridine_synth_RluA-like_CS"/>
</dbReference>